<reference evidence="1 2" key="1">
    <citation type="submission" date="2019-12" db="EMBL/GenBank/DDBJ databases">
        <authorList>
            <person name="Scholz U."/>
            <person name="Mascher M."/>
            <person name="Fiebig A."/>
        </authorList>
    </citation>
    <scope>NUCLEOTIDE SEQUENCE</scope>
</reference>
<gene>
    <name evidence="1" type="ORF">SI7747_01000493</name>
</gene>
<organism evidence="1">
    <name type="scientific">Spirodela intermedia</name>
    <name type="common">Intermediate duckweed</name>
    <dbReference type="NCBI Taxonomy" id="51605"/>
    <lineage>
        <taxon>Eukaryota</taxon>
        <taxon>Viridiplantae</taxon>
        <taxon>Streptophyta</taxon>
        <taxon>Embryophyta</taxon>
        <taxon>Tracheophyta</taxon>
        <taxon>Spermatophyta</taxon>
        <taxon>Magnoliopsida</taxon>
        <taxon>Liliopsida</taxon>
        <taxon>Araceae</taxon>
        <taxon>Lemnoideae</taxon>
        <taxon>Spirodela</taxon>
    </lineage>
</organism>
<accession>A0A7I8I8Z4</accession>
<dbReference type="AlphaFoldDB" id="A0A7I8I8Z4"/>
<sequence length="53" mass="6117">MDLIMNTTIFILHGPGHVRDITDQMRNGMMEALLQCQPCRVRQLAPLNKLIRL</sequence>
<evidence type="ECO:0000313" key="1">
    <source>
        <dbReference type="EMBL" id="CAA2614092.1"/>
    </source>
</evidence>
<dbReference type="Proteomes" id="UP001189122">
    <property type="component" value="Unassembled WGS sequence"/>
</dbReference>
<dbReference type="EMBL" id="LR743588">
    <property type="protein sequence ID" value="CAA2614092.1"/>
    <property type="molecule type" value="Genomic_DNA"/>
</dbReference>
<evidence type="ECO:0000313" key="2">
    <source>
        <dbReference type="Proteomes" id="UP001189122"/>
    </source>
</evidence>
<protein>
    <submittedName>
        <fullName evidence="1">Uncharacterized protein</fullName>
    </submittedName>
</protein>
<name>A0A7I8I8Z4_SPIIN</name>
<proteinExistence type="predicted"/>
<dbReference type="EMBL" id="CACRZD030000001">
    <property type="protein sequence ID" value="CAA6653903.1"/>
    <property type="molecule type" value="Genomic_DNA"/>
</dbReference>
<keyword evidence="2" id="KW-1185">Reference proteome</keyword>